<dbReference type="AlphaFoldDB" id="A0AAN2TQB9"/>
<keyword evidence="2" id="KW-1185">Reference proteome</keyword>
<dbReference type="EMBL" id="CCXW01000004">
    <property type="protein sequence ID" value="CEG25008.1"/>
    <property type="molecule type" value="Genomic_DNA"/>
</dbReference>
<name>A0AAN2TQB9_9BACI</name>
<reference evidence="1 2" key="1">
    <citation type="journal article" date="2014" name="Genome Announc.">
        <title>Genome Sequence of Bacillus simplex Strain P558, Isolated from a Human Fecal Sample.</title>
        <authorList>
            <person name="Croce O."/>
            <person name="Hugon P."/>
            <person name="Lagier J.C."/>
            <person name="Bibi F."/>
            <person name="Robert C."/>
            <person name="Azhar E.I."/>
            <person name="Raoult D."/>
            <person name="Fournier P.E."/>
        </authorList>
    </citation>
    <scope>NUCLEOTIDE SEQUENCE [LARGE SCALE GENOMIC DNA]</scope>
    <source>
        <strain evidence="1 2">P558</strain>
    </source>
</reference>
<proteinExistence type="predicted"/>
<gene>
    <name evidence="1" type="ORF">BN1180_05853</name>
</gene>
<organism evidence="1 2">
    <name type="scientific">Peribacillus simplex</name>
    <dbReference type="NCBI Taxonomy" id="1478"/>
    <lineage>
        <taxon>Bacteria</taxon>
        <taxon>Bacillati</taxon>
        <taxon>Bacillota</taxon>
        <taxon>Bacilli</taxon>
        <taxon>Bacillales</taxon>
        <taxon>Bacillaceae</taxon>
        <taxon>Peribacillus</taxon>
    </lineage>
</organism>
<protein>
    <submittedName>
        <fullName evidence="1">Uncharacterized protein</fullName>
    </submittedName>
</protein>
<evidence type="ECO:0000313" key="1">
    <source>
        <dbReference type="EMBL" id="CEG25008.1"/>
    </source>
</evidence>
<accession>A0AAN2TQB9</accession>
<evidence type="ECO:0000313" key="2">
    <source>
        <dbReference type="Proteomes" id="UP000182110"/>
    </source>
</evidence>
<dbReference type="Proteomes" id="UP000182110">
    <property type="component" value="Unassembled WGS sequence"/>
</dbReference>
<sequence length="128" mass="14914">MALYPFVNTYLGLESQNFVLLILDTWEKLHQSLKDNDCIVVRSGIKWIYSPFYHSENEGMLNYYFLFDSEVFSSFVEEYHLKFDEEQLITYKMLPTLSKNSVVDLGFASGLISEALKLDEITPTCELM</sequence>
<comment type="caution">
    <text evidence="1">The sequence shown here is derived from an EMBL/GenBank/DDBJ whole genome shotgun (WGS) entry which is preliminary data.</text>
</comment>